<gene>
    <name evidence="2" type="ORF">GOODEAATRI_028806</name>
</gene>
<keyword evidence="1" id="KW-0732">Signal</keyword>
<sequence>LVLLLLMFAPVLPPLVELGMAGVEEKEEISLGLKDEEDDLVEVLLLDERDFGARPEAGEGAEEDEAEDKWVEGICGNEDTCLACVVP</sequence>
<feature type="chain" id="PRO_5047418096" evidence="1">
    <location>
        <begin position="22"/>
        <end position="87"/>
    </location>
</feature>
<evidence type="ECO:0000313" key="2">
    <source>
        <dbReference type="EMBL" id="MEQ2179796.1"/>
    </source>
</evidence>
<evidence type="ECO:0000256" key="1">
    <source>
        <dbReference type="SAM" id="SignalP"/>
    </source>
</evidence>
<organism evidence="2 3">
    <name type="scientific">Goodea atripinnis</name>
    <dbReference type="NCBI Taxonomy" id="208336"/>
    <lineage>
        <taxon>Eukaryota</taxon>
        <taxon>Metazoa</taxon>
        <taxon>Chordata</taxon>
        <taxon>Craniata</taxon>
        <taxon>Vertebrata</taxon>
        <taxon>Euteleostomi</taxon>
        <taxon>Actinopterygii</taxon>
        <taxon>Neopterygii</taxon>
        <taxon>Teleostei</taxon>
        <taxon>Neoteleostei</taxon>
        <taxon>Acanthomorphata</taxon>
        <taxon>Ovalentaria</taxon>
        <taxon>Atherinomorphae</taxon>
        <taxon>Cyprinodontiformes</taxon>
        <taxon>Goodeidae</taxon>
        <taxon>Goodea</taxon>
    </lineage>
</organism>
<comment type="caution">
    <text evidence="2">The sequence shown here is derived from an EMBL/GenBank/DDBJ whole genome shotgun (WGS) entry which is preliminary data.</text>
</comment>
<reference evidence="2 3" key="1">
    <citation type="submission" date="2021-06" db="EMBL/GenBank/DDBJ databases">
        <authorList>
            <person name="Palmer J.M."/>
        </authorList>
    </citation>
    <scope>NUCLEOTIDE SEQUENCE [LARGE SCALE GENOMIC DNA]</scope>
    <source>
        <strain evidence="2 3">GA_2019</strain>
        <tissue evidence="2">Muscle</tissue>
    </source>
</reference>
<proteinExistence type="predicted"/>
<dbReference type="Proteomes" id="UP001476798">
    <property type="component" value="Unassembled WGS sequence"/>
</dbReference>
<feature type="signal peptide" evidence="1">
    <location>
        <begin position="1"/>
        <end position="21"/>
    </location>
</feature>
<name>A0ABV0P8M4_9TELE</name>
<accession>A0ABV0P8M4</accession>
<dbReference type="EMBL" id="JAHRIO010064054">
    <property type="protein sequence ID" value="MEQ2179796.1"/>
    <property type="molecule type" value="Genomic_DNA"/>
</dbReference>
<evidence type="ECO:0000313" key="3">
    <source>
        <dbReference type="Proteomes" id="UP001476798"/>
    </source>
</evidence>
<keyword evidence="3" id="KW-1185">Reference proteome</keyword>
<feature type="non-terminal residue" evidence="2">
    <location>
        <position position="1"/>
    </location>
</feature>
<protein>
    <submittedName>
        <fullName evidence="2">Uncharacterized protein</fullName>
    </submittedName>
</protein>